<dbReference type="Pfam" id="PF00211">
    <property type="entry name" value="Guanylate_cyc"/>
    <property type="match status" value="1"/>
</dbReference>
<dbReference type="SUPFAM" id="SSF55073">
    <property type="entry name" value="Nucleotide cyclase"/>
    <property type="match status" value="1"/>
</dbReference>
<accession>A0A1I7NF93</accession>
<dbReference type="PANTHER" id="PTHR43081:SF1">
    <property type="entry name" value="ADENYLATE CYCLASE, TERMINAL-DIFFERENTIATION SPECIFIC"/>
    <property type="match status" value="1"/>
</dbReference>
<gene>
    <name evidence="3" type="ORF">SAMN04488557_1901</name>
</gene>
<evidence type="ECO:0000313" key="4">
    <source>
        <dbReference type="Proteomes" id="UP000199423"/>
    </source>
</evidence>
<evidence type="ECO:0000259" key="2">
    <source>
        <dbReference type="PROSITE" id="PS50125"/>
    </source>
</evidence>
<dbReference type="Pfam" id="PF05226">
    <property type="entry name" value="CHASE2"/>
    <property type="match status" value="1"/>
</dbReference>
<keyword evidence="1" id="KW-1133">Transmembrane helix</keyword>
<feature type="domain" description="Guanylate cyclase" evidence="2">
    <location>
        <begin position="478"/>
        <end position="616"/>
    </location>
</feature>
<proteinExistence type="predicted"/>
<feature type="transmembrane region" description="Helical" evidence="1">
    <location>
        <begin position="417"/>
        <end position="436"/>
    </location>
</feature>
<dbReference type="Proteomes" id="UP000199423">
    <property type="component" value="Unassembled WGS sequence"/>
</dbReference>
<keyword evidence="4" id="KW-1185">Reference proteome</keyword>
<dbReference type="EMBL" id="FPCH01000002">
    <property type="protein sequence ID" value="SFV33273.1"/>
    <property type="molecule type" value="Genomic_DNA"/>
</dbReference>
<dbReference type="PROSITE" id="PS51257">
    <property type="entry name" value="PROKAR_LIPOPROTEIN"/>
    <property type="match status" value="1"/>
</dbReference>
<dbReference type="GO" id="GO:0035556">
    <property type="term" value="P:intracellular signal transduction"/>
    <property type="evidence" value="ECO:0007669"/>
    <property type="project" value="InterPro"/>
</dbReference>
<dbReference type="InterPro" id="IPR001054">
    <property type="entry name" value="A/G_cyclase"/>
</dbReference>
<dbReference type="GO" id="GO:0004016">
    <property type="term" value="F:adenylate cyclase activity"/>
    <property type="evidence" value="ECO:0007669"/>
    <property type="project" value="UniProtKB-ARBA"/>
</dbReference>
<protein>
    <submittedName>
        <fullName evidence="3">Adenylate cyclase</fullName>
    </submittedName>
</protein>
<sequence>MNAGLSRLPLALLISVALLAACLALRIADPEPVARLRLSAFDTYLRAAPRQVDPSFPVRIVAIDEASLAAVGQWPWPRTRLADLVSKLVSAGAASVTFDMVFAEPDRLSPEVLLRTLMDDAGQAAAIASLGRLSSNDARLAAAIDGAPVVLGVAGNSNVTSKIAPYPGAVSFAGDDPLMFVHSFAGGVQNLPNLTKAARGIGAVNWLPSSDQVLRRIPLLVSIGGAVYPSLALEALRVGTKQSTIFIKSSGGSGVEALGQKTGIESIRVGETVLPSDGRGELWLKFAPGDPRRTISALSVLDGTVKSGDIKSRHIIIGATATGLLDLRATPLEPAVPGVEIHAQALEQMLAGDHLLRPAYATGAEIAFLIVIGALVAWLIERSGAVVAAIAGLVSIAFIILLSWLAYSRAGLLFDPVYPSLSVALLYFGVSLTSFIKSEIQRAEIRSAFGHYVAAPLVEELARNRDKLKLGGETREITLLFADVRGFSKISEGLRADELIRFVNRLFTPLTDVILGHNGTIDKFMGDAVMAFWNAPVHDANHASNACRAALAMLDRLAALNDALKAEAVAAGVPFMPVRMGIGLNTGECVVGNVGSPQRFDYSVLGDVVNVAARFEEATKTFGARIVVGERTAAQAPQFAFLELGSVTPRGKDRPENVFALLGDEIYAASEAFLDVRNAHVAFLAARQGGEPRRTEEALAACMRVAPEDMVTYYRNCASEKIAT</sequence>
<feature type="transmembrane region" description="Helical" evidence="1">
    <location>
        <begin position="359"/>
        <end position="379"/>
    </location>
</feature>
<dbReference type="InterPro" id="IPR029787">
    <property type="entry name" value="Nucleotide_cyclase"/>
</dbReference>
<dbReference type="CDD" id="cd07302">
    <property type="entry name" value="CHD"/>
    <property type="match status" value="1"/>
</dbReference>
<dbReference type="GO" id="GO:0006171">
    <property type="term" value="P:cAMP biosynthetic process"/>
    <property type="evidence" value="ECO:0007669"/>
    <property type="project" value="TreeGrafter"/>
</dbReference>
<evidence type="ECO:0000256" key="1">
    <source>
        <dbReference type="SAM" id="Phobius"/>
    </source>
</evidence>
<name>A0A1I7NF93_9HYPH</name>
<dbReference type="PANTHER" id="PTHR43081">
    <property type="entry name" value="ADENYLATE CYCLASE, TERMINAL-DIFFERENTIATION SPECIFIC-RELATED"/>
    <property type="match status" value="1"/>
</dbReference>
<keyword evidence="1" id="KW-0812">Transmembrane</keyword>
<evidence type="ECO:0000313" key="3">
    <source>
        <dbReference type="EMBL" id="SFV33273.1"/>
    </source>
</evidence>
<reference evidence="4" key="1">
    <citation type="submission" date="2016-10" db="EMBL/GenBank/DDBJ databases">
        <authorList>
            <person name="Varghese N."/>
            <person name="Submissions S."/>
        </authorList>
    </citation>
    <scope>NUCLEOTIDE SEQUENCE [LARGE SCALE GENOMIC DNA]</scope>
    <source>
        <strain evidence="4">DSM 1565</strain>
    </source>
</reference>
<dbReference type="InterPro" id="IPR007890">
    <property type="entry name" value="CHASE2"/>
</dbReference>
<dbReference type="InterPro" id="IPR050697">
    <property type="entry name" value="Adenylyl/Guanylyl_Cyclase_3/4"/>
</dbReference>
<organism evidence="3 4">
    <name type="scientific">Hyphomicrobium facile</name>
    <dbReference type="NCBI Taxonomy" id="51670"/>
    <lineage>
        <taxon>Bacteria</taxon>
        <taxon>Pseudomonadati</taxon>
        <taxon>Pseudomonadota</taxon>
        <taxon>Alphaproteobacteria</taxon>
        <taxon>Hyphomicrobiales</taxon>
        <taxon>Hyphomicrobiaceae</taxon>
        <taxon>Hyphomicrobium</taxon>
    </lineage>
</organism>
<dbReference type="OrthoDB" id="9789782at2"/>
<keyword evidence="1" id="KW-0472">Membrane</keyword>
<dbReference type="SMART" id="SM01080">
    <property type="entry name" value="CHASE2"/>
    <property type="match status" value="1"/>
</dbReference>
<dbReference type="Gene3D" id="3.30.70.1230">
    <property type="entry name" value="Nucleotide cyclase"/>
    <property type="match status" value="1"/>
</dbReference>
<dbReference type="AlphaFoldDB" id="A0A1I7NF93"/>
<dbReference type="PROSITE" id="PS50125">
    <property type="entry name" value="GUANYLATE_CYCLASE_2"/>
    <property type="match status" value="1"/>
</dbReference>
<dbReference type="SMART" id="SM00044">
    <property type="entry name" value="CYCc"/>
    <property type="match status" value="1"/>
</dbReference>
<dbReference type="RefSeq" id="WP_092867365.1">
    <property type="nucleotide sequence ID" value="NZ_FPCH01000002.1"/>
</dbReference>
<feature type="transmembrane region" description="Helical" evidence="1">
    <location>
        <begin position="386"/>
        <end position="405"/>
    </location>
</feature>
<dbReference type="STRING" id="51670.SAMN04488557_1901"/>